<accession>A0ABW6AC47</accession>
<protein>
    <submittedName>
        <fullName evidence="1">Uncharacterized protein</fullName>
    </submittedName>
</protein>
<comment type="caution">
    <text evidence="1">The sequence shown here is derived from an EMBL/GenBank/DDBJ whole genome shotgun (WGS) entry which is preliminary data.</text>
</comment>
<dbReference type="EMBL" id="JBHUOZ010000003">
    <property type="protein sequence ID" value="MFD2921323.1"/>
    <property type="molecule type" value="Genomic_DNA"/>
</dbReference>
<proteinExistence type="predicted"/>
<gene>
    <name evidence="1" type="ORF">ACFS6H_16470</name>
</gene>
<keyword evidence="2" id="KW-1185">Reference proteome</keyword>
<dbReference type="Proteomes" id="UP001597511">
    <property type="component" value="Unassembled WGS sequence"/>
</dbReference>
<sequence>MACCQKLNKAFKKVKKYITDDLLSHANIAVNVVEKLKTFLESKLAVTITAIIPGDLDDKVRCRLIKVLTSILIIRGYIPYGSIVDPQGMTTVDELVKSINHSHDKDTFYSKLASDITKMLDDQKTANHIVDSVVQLTYSTNKLS</sequence>
<evidence type="ECO:0000313" key="1">
    <source>
        <dbReference type="EMBL" id="MFD2921323.1"/>
    </source>
</evidence>
<dbReference type="RefSeq" id="WP_386101398.1">
    <property type="nucleotide sequence ID" value="NZ_JBHUOZ010000003.1"/>
</dbReference>
<reference evidence="2" key="1">
    <citation type="journal article" date="2019" name="Int. J. Syst. Evol. Microbiol.">
        <title>The Global Catalogue of Microorganisms (GCM) 10K type strain sequencing project: providing services to taxonomists for standard genome sequencing and annotation.</title>
        <authorList>
            <consortium name="The Broad Institute Genomics Platform"/>
            <consortium name="The Broad Institute Genome Sequencing Center for Infectious Disease"/>
            <person name="Wu L."/>
            <person name="Ma J."/>
        </authorList>
    </citation>
    <scope>NUCLEOTIDE SEQUENCE [LARGE SCALE GENOMIC DNA]</scope>
    <source>
        <strain evidence="2">KCTC 23299</strain>
    </source>
</reference>
<evidence type="ECO:0000313" key="2">
    <source>
        <dbReference type="Proteomes" id="UP001597511"/>
    </source>
</evidence>
<name>A0ABW6AC47_9BACT</name>
<organism evidence="1 2">
    <name type="scientific">Terrimonas rubra</name>
    <dbReference type="NCBI Taxonomy" id="1035890"/>
    <lineage>
        <taxon>Bacteria</taxon>
        <taxon>Pseudomonadati</taxon>
        <taxon>Bacteroidota</taxon>
        <taxon>Chitinophagia</taxon>
        <taxon>Chitinophagales</taxon>
        <taxon>Chitinophagaceae</taxon>
        <taxon>Terrimonas</taxon>
    </lineage>
</organism>